<dbReference type="PROSITE" id="PS51677">
    <property type="entry name" value="NODB"/>
    <property type="match status" value="1"/>
</dbReference>
<keyword evidence="1" id="KW-0479">Metal-binding</keyword>
<dbReference type="CDD" id="cd10917">
    <property type="entry name" value="CE4_NodB_like_6s_7s"/>
    <property type="match status" value="1"/>
</dbReference>
<name>A0A832QC97_9BACT</name>
<dbReference type="InterPro" id="IPR002509">
    <property type="entry name" value="NODB_dom"/>
</dbReference>
<dbReference type="InterPro" id="IPR011330">
    <property type="entry name" value="Glyco_hydro/deAcase_b/a-brl"/>
</dbReference>
<keyword evidence="2" id="KW-0378">Hydrolase</keyword>
<gene>
    <name evidence="4" type="ORF">GX533_02050</name>
</gene>
<protein>
    <submittedName>
        <fullName evidence="4">Polysaccharide deacetylase family protein</fullName>
    </submittedName>
</protein>
<dbReference type="GO" id="GO:0016810">
    <property type="term" value="F:hydrolase activity, acting on carbon-nitrogen (but not peptide) bonds"/>
    <property type="evidence" value="ECO:0007669"/>
    <property type="project" value="InterPro"/>
</dbReference>
<evidence type="ECO:0000313" key="5">
    <source>
        <dbReference type="Proteomes" id="UP000576550"/>
    </source>
</evidence>
<dbReference type="AlphaFoldDB" id="A0A832QC97"/>
<evidence type="ECO:0000259" key="3">
    <source>
        <dbReference type="PROSITE" id="PS51677"/>
    </source>
</evidence>
<dbReference type="Pfam" id="PF01522">
    <property type="entry name" value="Polysacc_deac_1"/>
    <property type="match status" value="1"/>
</dbReference>
<dbReference type="PANTHER" id="PTHR10587">
    <property type="entry name" value="GLYCOSYL TRANSFERASE-RELATED"/>
    <property type="match status" value="1"/>
</dbReference>
<dbReference type="PANTHER" id="PTHR10587:SF133">
    <property type="entry name" value="CHITIN DEACETYLASE 1-RELATED"/>
    <property type="match status" value="1"/>
</dbReference>
<proteinExistence type="predicted"/>
<evidence type="ECO:0000313" key="4">
    <source>
        <dbReference type="EMBL" id="HHX99440.1"/>
    </source>
</evidence>
<sequence length="264" mass="32109">MFFFTKPISKPIKYRVVYEYTDDISSQYHYTYTIQLPDNQIQHFTYYIPQRPKINAHSFHKFKLPHDTLNNWGIFGKNLVLTIDDSYNFEQTKRMYQLLREYNITATFFPNTIYINPHNPEHLELWRDIYNSGYEIGYHTTDHARKRSVEELDRDFNTFTDIFRNILQDQSFSIKSVRAPYGYFDRVWMKWVTDNNLLNMRWTMTELEDMDYLRKLYYKQKGRVLLLHNRKGDVEWLRKHFNELIQIAKENGGKTGSIYDSIVR</sequence>
<reference evidence="4 5" key="1">
    <citation type="journal article" date="2020" name="Biotechnol. Biofuels">
        <title>New insights from the biogas microbiome by comprehensive genome-resolved metagenomics of nearly 1600 species originating from multiple anaerobic digesters.</title>
        <authorList>
            <person name="Campanaro S."/>
            <person name="Treu L."/>
            <person name="Rodriguez-R L.M."/>
            <person name="Kovalovszki A."/>
            <person name="Ziels R.M."/>
            <person name="Maus I."/>
            <person name="Zhu X."/>
            <person name="Kougias P.G."/>
            <person name="Basile A."/>
            <person name="Luo G."/>
            <person name="Schluter A."/>
            <person name="Konstantinidis K.T."/>
            <person name="Angelidaki I."/>
        </authorList>
    </citation>
    <scope>NUCLEOTIDE SEQUENCE [LARGE SCALE GENOMIC DNA]</scope>
    <source>
        <strain evidence="4">AS05jafATM_89</strain>
    </source>
</reference>
<dbReference type="GO" id="GO:0016020">
    <property type="term" value="C:membrane"/>
    <property type="evidence" value="ECO:0007669"/>
    <property type="project" value="TreeGrafter"/>
</dbReference>
<dbReference type="GO" id="GO:0005975">
    <property type="term" value="P:carbohydrate metabolic process"/>
    <property type="evidence" value="ECO:0007669"/>
    <property type="project" value="InterPro"/>
</dbReference>
<accession>A0A832QC97</accession>
<evidence type="ECO:0000256" key="1">
    <source>
        <dbReference type="ARBA" id="ARBA00022723"/>
    </source>
</evidence>
<dbReference type="Gene3D" id="3.20.20.370">
    <property type="entry name" value="Glycoside hydrolase/deacetylase"/>
    <property type="match status" value="1"/>
</dbReference>
<dbReference type="SUPFAM" id="SSF88713">
    <property type="entry name" value="Glycoside hydrolase/deacetylase"/>
    <property type="match status" value="1"/>
</dbReference>
<organism evidence="4 5">
    <name type="scientific">Candidatus Dojkabacteria bacterium</name>
    <dbReference type="NCBI Taxonomy" id="2099670"/>
    <lineage>
        <taxon>Bacteria</taxon>
        <taxon>Candidatus Dojkabacteria</taxon>
    </lineage>
</organism>
<dbReference type="GO" id="GO:0046872">
    <property type="term" value="F:metal ion binding"/>
    <property type="evidence" value="ECO:0007669"/>
    <property type="project" value="UniProtKB-KW"/>
</dbReference>
<evidence type="ECO:0000256" key="2">
    <source>
        <dbReference type="ARBA" id="ARBA00022801"/>
    </source>
</evidence>
<dbReference type="InterPro" id="IPR050248">
    <property type="entry name" value="Polysacc_deacetylase_ArnD"/>
</dbReference>
<dbReference type="EMBL" id="DUTP01000003">
    <property type="protein sequence ID" value="HHX99440.1"/>
    <property type="molecule type" value="Genomic_DNA"/>
</dbReference>
<feature type="domain" description="NodB homology" evidence="3">
    <location>
        <begin position="77"/>
        <end position="264"/>
    </location>
</feature>
<comment type="caution">
    <text evidence="4">The sequence shown here is derived from an EMBL/GenBank/DDBJ whole genome shotgun (WGS) entry which is preliminary data.</text>
</comment>
<dbReference type="Proteomes" id="UP000576550">
    <property type="component" value="Unassembled WGS sequence"/>
</dbReference>